<dbReference type="GO" id="GO:0005506">
    <property type="term" value="F:iron ion binding"/>
    <property type="evidence" value="ECO:0007669"/>
    <property type="project" value="InterPro"/>
</dbReference>
<dbReference type="SUPFAM" id="SSF48264">
    <property type="entry name" value="Cytochrome P450"/>
    <property type="match status" value="1"/>
</dbReference>
<accession>A0A4Z1H4B6</accession>
<dbReference type="GO" id="GO:0004497">
    <property type="term" value="F:monooxygenase activity"/>
    <property type="evidence" value="ECO:0007669"/>
    <property type="project" value="InterPro"/>
</dbReference>
<reference evidence="2 3" key="1">
    <citation type="submission" date="2017-12" db="EMBL/GenBank/DDBJ databases">
        <title>Comparative genomics of Botrytis spp.</title>
        <authorList>
            <person name="Valero-Jimenez C.A."/>
            <person name="Tapia P."/>
            <person name="Veloso J."/>
            <person name="Silva-Moreno E."/>
            <person name="Staats M."/>
            <person name="Valdes J.H."/>
            <person name="Van Kan J.A.L."/>
        </authorList>
    </citation>
    <scope>NUCLEOTIDE SEQUENCE [LARGE SCALE GENOMIC DNA]</scope>
    <source>
        <strain evidence="2 3">MUCL2120</strain>
    </source>
</reference>
<name>A0A4Z1H4B6_9HELO</name>
<gene>
    <name evidence="2" type="ORF">BOTNAR_1690g00010</name>
</gene>
<dbReference type="STRING" id="278944.A0A4Z1H4B6"/>
<dbReference type="EMBL" id="PQXJ01001683">
    <property type="protein sequence ID" value="TGO43615.1"/>
    <property type="molecule type" value="Genomic_DNA"/>
</dbReference>
<dbReference type="InterPro" id="IPR036396">
    <property type="entry name" value="Cyt_P450_sf"/>
</dbReference>
<evidence type="ECO:0000313" key="2">
    <source>
        <dbReference type="EMBL" id="TGO43615.1"/>
    </source>
</evidence>
<dbReference type="Proteomes" id="UP000297452">
    <property type="component" value="Unassembled WGS sequence"/>
</dbReference>
<proteinExistence type="predicted"/>
<dbReference type="AlphaFoldDB" id="A0A4Z1H4B6"/>
<dbReference type="Gene3D" id="1.10.630.10">
    <property type="entry name" value="Cytochrome P450"/>
    <property type="match status" value="1"/>
</dbReference>
<organism evidence="2 3">
    <name type="scientific">Botryotinia narcissicola</name>
    <dbReference type="NCBI Taxonomy" id="278944"/>
    <lineage>
        <taxon>Eukaryota</taxon>
        <taxon>Fungi</taxon>
        <taxon>Dikarya</taxon>
        <taxon>Ascomycota</taxon>
        <taxon>Pezizomycotina</taxon>
        <taxon>Leotiomycetes</taxon>
        <taxon>Helotiales</taxon>
        <taxon>Sclerotiniaceae</taxon>
        <taxon>Botryotinia</taxon>
    </lineage>
</organism>
<keyword evidence="3" id="KW-1185">Reference proteome</keyword>
<protein>
    <submittedName>
        <fullName evidence="2">Uncharacterized protein</fullName>
    </submittedName>
</protein>
<evidence type="ECO:0000313" key="3">
    <source>
        <dbReference type="Proteomes" id="UP000297452"/>
    </source>
</evidence>
<sequence length="128" mass="14299">MLSIDPPSDLPPPLYKQSPCLCPHPIQPPSQHFRDTGTRKASPKNVLSERSLRSFEPTMSSEIDVFLKLFLDTNNAVVNMSPLCERLTTDVAGQLAFRQPLDTQTEERNRAFPRAMISMNGLVSISSE</sequence>
<dbReference type="GO" id="GO:0016705">
    <property type="term" value="F:oxidoreductase activity, acting on paired donors, with incorporation or reduction of molecular oxygen"/>
    <property type="evidence" value="ECO:0007669"/>
    <property type="project" value="InterPro"/>
</dbReference>
<dbReference type="GO" id="GO:0020037">
    <property type="term" value="F:heme binding"/>
    <property type="evidence" value="ECO:0007669"/>
    <property type="project" value="InterPro"/>
</dbReference>
<comment type="caution">
    <text evidence="2">The sequence shown here is derived from an EMBL/GenBank/DDBJ whole genome shotgun (WGS) entry which is preliminary data.</text>
</comment>
<evidence type="ECO:0000256" key="1">
    <source>
        <dbReference type="SAM" id="MobiDB-lite"/>
    </source>
</evidence>
<dbReference type="OrthoDB" id="1470350at2759"/>
<feature type="region of interest" description="Disordered" evidence="1">
    <location>
        <begin position="1"/>
        <end position="45"/>
    </location>
</feature>